<name>A0AA38Z4M5_VITRO</name>
<dbReference type="GO" id="GO:0005634">
    <property type="term" value="C:nucleus"/>
    <property type="evidence" value="ECO:0007669"/>
    <property type="project" value="UniProtKB-SubCell"/>
</dbReference>
<reference evidence="6 7" key="1">
    <citation type="journal article" date="2023" name="BMC Biotechnol.">
        <title>Vitis rotundifolia cv Carlos genome sequencing.</title>
        <authorList>
            <person name="Huff M."/>
            <person name="Hulse-Kemp A."/>
            <person name="Scheffler B."/>
            <person name="Youngblood R."/>
            <person name="Simpson S."/>
            <person name="Babiker E."/>
            <person name="Staton M."/>
        </authorList>
    </citation>
    <scope>NUCLEOTIDE SEQUENCE [LARGE SCALE GENOMIC DNA]</scope>
    <source>
        <tissue evidence="6">Leaf</tissue>
    </source>
</reference>
<protein>
    <recommendedName>
        <fullName evidence="5">CRC domain-containing protein</fullName>
    </recommendedName>
</protein>
<feature type="compositionally biased region" description="Polar residues" evidence="4">
    <location>
        <begin position="789"/>
        <end position="798"/>
    </location>
</feature>
<dbReference type="Proteomes" id="UP001168098">
    <property type="component" value="Unassembled WGS sequence"/>
</dbReference>
<feature type="region of interest" description="Disordered" evidence="4">
    <location>
        <begin position="467"/>
        <end position="493"/>
    </location>
</feature>
<evidence type="ECO:0000313" key="6">
    <source>
        <dbReference type="EMBL" id="KAJ9682311.1"/>
    </source>
</evidence>
<dbReference type="Pfam" id="PF03638">
    <property type="entry name" value="TCR"/>
    <property type="match status" value="2"/>
</dbReference>
<evidence type="ECO:0000313" key="7">
    <source>
        <dbReference type="Proteomes" id="UP001168098"/>
    </source>
</evidence>
<organism evidence="6 7">
    <name type="scientific">Vitis rotundifolia</name>
    <name type="common">Muscadine grape</name>
    <dbReference type="NCBI Taxonomy" id="103349"/>
    <lineage>
        <taxon>Eukaryota</taxon>
        <taxon>Viridiplantae</taxon>
        <taxon>Streptophyta</taxon>
        <taxon>Embryophyta</taxon>
        <taxon>Tracheophyta</taxon>
        <taxon>Spermatophyta</taxon>
        <taxon>Magnoliopsida</taxon>
        <taxon>eudicotyledons</taxon>
        <taxon>Gunneridae</taxon>
        <taxon>Pentapetalae</taxon>
        <taxon>rosids</taxon>
        <taxon>Vitales</taxon>
        <taxon>Vitaceae</taxon>
        <taxon>Viteae</taxon>
        <taxon>Vitis</taxon>
    </lineage>
</organism>
<feature type="compositionally biased region" description="Basic and acidic residues" evidence="4">
    <location>
        <begin position="276"/>
        <end position="289"/>
    </location>
</feature>
<feature type="compositionally biased region" description="Basic and acidic residues" evidence="4">
    <location>
        <begin position="799"/>
        <end position="808"/>
    </location>
</feature>
<feature type="domain" description="CRC" evidence="5">
    <location>
        <begin position="501"/>
        <end position="626"/>
    </location>
</feature>
<feature type="region of interest" description="Disordered" evidence="4">
    <location>
        <begin position="752"/>
        <end position="772"/>
    </location>
</feature>
<dbReference type="PROSITE" id="PS51634">
    <property type="entry name" value="CRC"/>
    <property type="match status" value="1"/>
</dbReference>
<comment type="subcellular location">
    <subcellularLocation>
        <location evidence="1">Nucleus</location>
    </subcellularLocation>
</comment>
<gene>
    <name evidence="6" type="ORF">PVL29_018270</name>
</gene>
<evidence type="ECO:0000256" key="2">
    <source>
        <dbReference type="ARBA" id="ARBA00007267"/>
    </source>
</evidence>
<feature type="compositionally biased region" description="Low complexity" evidence="4">
    <location>
        <begin position="48"/>
        <end position="57"/>
    </location>
</feature>
<dbReference type="PANTHER" id="PTHR46159">
    <property type="entry name" value="PROTEIN TESMIN/TSO1-LIKE CXC 2"/>
    <property type="match status" value="1"/>
</dbReference>
<dbReference type="SMART" id="SM01114">
    <property type="entry name" value="CXC"/>
    <property type="match status" value="2"/>
</dbReference>
<evidence type="ECO:0000256" key="1">
    <source>
        <dbReference type="ARBA" id="ARBA00004123"/>
    </source>
</evidence>
<dbReference type="AlphaFoldDB" id="A0AA38Z4M5"/>
<keyword evidence="3" id="KW-0539">Nucleus</keyword>
<feature type="compositionally biased region" description="Basic and acidic residues" evidence="4">
    <location>
        <begin position="78"/>
        <end position="88"/>
    </location>
</feature>
<dbReference type="InterPro" id="IPR005172">
    <property type="entry name" value="CRC"/>
</dbReference>
<sequence length="808" mass="89138">MDTPEKYQIATPISKYEDSPVFNYINSLSPIKPVKSIPTDQTFSSLSFASPSSVFTSPHINPQRESRFLRRHQFTDPSKPEFSRRDNDENTSEGVLDAVHQLDYLDPGRSDVGITIDPSNKDPKSDSGLPQSLKYDCTSPEDNRIPNDEIETETVPEVAGRPASHVHFVQGVSKERRQSFEIETELRGICQIGESEEAAGCDWGKLISDDTDPLIFDSSISKAHSEVQNHKTVDPGTYSFIATVLQLPHDEIDDLQKSQSIGSVDSYEQCETEETVTKSRDVGEIKETDQTPAVPSSTLLDKLVVSDSRAEVDDKKGKKCMQSSCKLGSQQQLSIRRRCLLYEMTGAHKKKLVYNSDSGSSASSQSDGKGSSDEKQFMPFKPGNIHSSSMLPGIGLHLNALATTAEDGNKVVKHEPLASERKPMSMSRSIPSLNSMALAQTPLNKSLTPNLLEMDLVRFDSEVQATEDASQTSDFGVSEEFNHGSPKRKRRRSEQAAENEACKRCNCKKSKCLKLYCECFAAGLYCVEPCSCQDCFNKPVHEDTVLQTRKQIESRNPLAFAPKVIRSSDYVPEFGDESNKTPASARHKRGCNCKKSSCLKKYCECFQGGVGCSISCRCEGCKNTFGRKDGTEEAELDEEETEETCDKNSLDTSSEYDVVLRGEEEHSDLVAPVTPSSEISRPLVQLPFTFGGGKPPQSSLLSVGSSSQMYTSQKFGPSGFICRLPKFEKHLEMIPEDETPEILQGDCTLAGGVKSTSPNSKRVSPPHHKIGSTRAWRSGRKLILRSIPSFPSLNPCQESSDRSPGKTQ</sequence>
<feature type="compositionally biased region" description="Low complexity" evidence="4">
    <location>
        <begin position="356"/>
        <end position="369"/>
    </location>
</feature>
<evidence type="ECO:0000256" key="3">
    <source>
        <dbReference type="ARBA" id="ARBA00023242"/>
    </source>
</evidence>
<proteinExistence type="inferred from homology"/>
<comment type="similarity">
    <text evidence="2">Belongs to the lin-54 family.</text>
</comment>
<dbReference type="InterPro" id="IPR044522">
    <property type="entry name" value="TSO1-like"/>
</dbReference>
<accession>A0AA38Z4M5</accession>
<dbReference type="EMBL" id="JARBHA010000014">
    <property type="protein sequence ID" value="KAJ9682311.1"/>
    <property type="molecule type" value="Genomic_DNA"/>
</dbReference>
<feature type="region of interest" description="Disordered" evidence="4">
    <location>
        <begin position="276"/>
        <end position="297"/>
    </location>
</feature>
<evidence type="ECO:0000256" key="4">
    <source>
        <dbReference type="SAM" id="MobiDB-lite"/>
    </source>
</evidence>
<dbReference type="GO" id="GO:0003700">
    <property type="term" value="F:DNA-binding transcription factor activity"/>
    <property type="evidence" value="ECO:0007669"/>
    <property type="project" value="InterPro"/>
</dbReference>
<feature type="region of interest" description="Disordered" evidence="4">
    <location>
        <begin position="48"/>
        <end position="93"/>
    </location>
</feature>
<feature type="region of interest" description="Disordered" evidence="4">
    <location>
        <begin position="789"/>
        <end position="808"/>
    </location>
</feature>
<dbReference type="PANTHER" id="PTHR46159:SF15">
    <property type="entry name" value="CRC DOMAIN-CONTAINING PROTEIN"/>
    <property type="match status" value="1"/>
</dbReference>
<keyword evidence="7" id="KW-1185">Reference proteome</keyword>
<comment type="caution">
    <text evidence="6">The sequence shown here is derived from an EMBL/GenBank/DDBJ whole genome shotgun (WGS) entry which is preliminary data.</text>
</comment>
<feature type="region of interest" description="Disordered" evidence="4">
    <location>
        <begin position="354"/>
        <end position="384"/>
    </location>
</feature>
<evidence type="ECO:0000259" key="5">
    <source>
        <dbReference type="PROSITE" id="PS51634"/>
    </source>
</evidence>
<feature type="region of interest" description="Disordered" evidence="4">
    <location>
        <begin position="107"/>
        <end position="147"/>
    </location>
</feature>
<dbReference type="InterPro" id="IPR033467">
    <property type="entry name" value="Tesmin/TSO1-like_CXC"/>
</dbReference>